<feature type="signal peptide" evidence="1">
    <location>
        <begin position="1"/>
        <end position="26"/>
    </location>
</feature>
<evidence type="ECO:0000256" key="1">
    <source>
        <dbReference type="SAM" id="SignalP"/>
    </source>
</evidence>
<protein>
    <submittedName>
        <fullName evidence="2">Uncharacterized protein</fullName>
    </submittedName>
</protein>
<sequence length="46" mass="5192">MQAKLTRCCFALAVIMLLAITHPVDAQHHEMMEEGEKKPAFAGFFE</sequence>
<gene>
    <name evidence="2" type="ORF">QTP81_16355</name>
</gene>
<evidence type="ECO:0000313" key="2">
    <source>
        <dbReference type="EMBL" id="MDM7862179.1"/>
    </source>
</evidence>
<dbReference type="Proteomes" id="UP001234343">
    <property type="component" value="Unassembled WGS sequence"/>
</dbReference>
<reference evidence="2 3" key="1">
    <citation type="submission" date="2023-06" db="EMBL/GenBank/DDBJ databases">
        <title>Alteromonas sp. ASW11-36 isolated from intertidal sand.</title>
        <authorList>
            <person name="Li Y."/>
        </authorList>
    </citation>
    <scope>NUCLEOTIDE SEQUENCE [LARGE SCALE GENOMIC DNA]</scope>
    <source>
        <strain evidence="2 3">ASW11-36</strain>
    </source>
</reference>
<organism evidence="2 3">
    <name type="scientific">Alteromonas arenosi</name>
    <dbReference type="NCBI Taxonomy" id="3055817"/>
    <lineage>
        <taxon>Bacteria</taxon>
        <taxon>Pseudomonadati</taxon>
        <taxon>Pseudomonadota</taxon>
        <taxon>Gammaproteobacteria</taxon>
        <taxon>Alteromonadales</taxon>
        <taxon>Alteromonadaceae</taxon>
        <taxon>Alteromonas/Salinimonas group</taxon>
        <taxon>Alteromonas</taxon>
    </lineage>
</organism>
<dbReference type="EMBL" id="JAUCBP010000013">
    <property type="protein sequence ID" value="MDM7862179.1"/>
    <property type="molecule type" value="Genomic_DNA"/>
</dbReference>
<accession>A0ABT7T157</accession>
<keyword evidence="1" id="KW-0732">Signal</keyword>
<comment type="caution">
    <text evidence="2">The sequence shown here is derived from an EMBL/GenBank/DDBJ whole genome shotgun (WGS) entry which is preliminary data.</text>
</comment>
<dbReference type="RefSeq" id="WP_289366970.1">
    <property type="nucleotide sequence ID" value="NZ_JAUCBP010000013.1"/>
</dbReference>
<proteinExistence type="predicted"/>
<feature type="chain" id="PRO_5046627218" evidence="1">
    <location>
        <begin position="27"/>
        <end position="46"/>
    </location>
</feature>
<evidence type="ECO:0000313" key="3">
    <source>
        <dbReference type="Proteomes" id="UP001234343"/>
    </source>
</evidence>
<name>A0ABT7T157_9ALTE</name>
<keyword evidence="3" id="KW-1185">Reference proteome</keyword>